<accession>A0A4V1LMT2</accession>
<sequence length="36" mass="4116">MNAAYQDTLVVIRFPCNQFGKQESGDASEIQTFCRF</sequence>
<proteinExistence type="inferred from homology"/>
<reference evidence="4 5" key="1">
    <citation type="submission" date="2019-01" db="EMBL/GenBank/DDBJ databases">
        <title>Genome sequence of the Antarctic species Gelidibacter gilvus ACAM 158(T).</title>
        <authorList>
            <person name="Bowman J.P."/>
        </authorList>
    </citation>
    <scope>NUCLEOTIDE SEQUENCE [LARGE SCALE GENOMIC DNA]</scope>
    <source>
        <strain evidence="4 5">IC158</strain>
    </source>
</reference>
<comment type="similarity">
    <text evidence="1">Belongs to the glutathione peroxidase family.</text>
</comment>
<evidence type="ECO:0000256" key="3">
    <source>
        <dbReference type="ARBA" id="ARBA00023002"/>
    </source>
</evidence>
<dbReference type="EMBL" id="SDDZ01000006">
    <property type="protein sequence ID" value="RXJ49586.1"/>
    <property type="molecule type" value="Genomic_DNA"/>
</dbReference>
<organism evidence="4 5">
    <name type="scientific">Gelidibacter gilvus</name>
    <dbReference type="NCBI Taxonomy" id="59602"/>
    <lineage>
        <taxon>Bacteria</taxon>
        <taxon>Pseudomonadati</taxon>
        <taxon>Bacteroidota</taxon>
        <taxon>Flavobacteriia</taxon>
        <taxon>Flavobacteriales</taxon>
        <taxon>Flavobacteriaceae</taxon>
        <taxon>Gelidibacter</taxon>
    </lineage>
</organism>
<comment type="caution">
    <text evidence="4">The sequence shown here is derived from an EMBL/GenBank/DDBJ whole genome shotgun (WGS) entry which is preliminary data.</text>
</comment>
<dbReference type="InterPro" id="IPR000889">
    <property type="entry name" value="Glutathione_peroxidase"/>
</dbReference>
<gene>
    <name evidence="4" type="ORF">ESZ48_11285</name>
</gene>
<dbReference type="Pfam" id="PF00255">
    <property type="entry name" value="GSHPx"/>
    <property type="match status" value="1"/>
</dbReference>
<dbReference type="PROSITE" id="PS51355">
    <property type="entry name" value="GLUTATHIONE_PEROXID_3"/>
    <property type="match status" value="1"/>
</dbReference>
<dbReference type="SUPFAM" id="SSF52833">
    <property type="entry name" value="Thioredoxin-like"/>
    <property type="match status" value="1"/>
</dbReference>
<evidence type="ECO:0000313" key="5">
    <source>
        <dbReference type="Proteomes" id="UP000289792"/>
    </source>
</evidence>
<dbReference type="GO" id="GO:0004601">
    <property type="term" value="F:peroxidase activity"/>
    <property type="evidence" value="ECO:0007669"/>
    <property type="project" value="UniProtKB-KW"/>
</dbReference>
<dbReference type="Gene3D" id="3.40.30.10">
    <property type="entry name" value="Glutaredoxin"/>
    <property type="match status" value="1"/>
</dbReference>
<dbReference type="AlphaFoldDB" id="A0A4V1LMT2"/>
<protein>
    <submittedName>
        <fullName evidence="4">Uncharacterized protein</fullName>
    </submittedName>
</protein>
<name>A0A4V1LMT2_9FLAO</name>
<dbReference type="Proteomes" id="UP000289792">
    <property type="component" value="Unassembled WGS sequence"/>
</dbReference>
<dbReference type="GO" id="GO:0006979">
    <property type="term" value="P:response to oxidative stress"/>
    <property type="evidence" value="ECO:0007669"/>
    <property type="project" value="InterPro"/>
</dbReference>
<evidence type="ECO:0000313" key="4">
    <source>
        <dbReference type="EMBL" id="RXJ49586.1"/>
    </source>
</evidence>
<evidence type="ECO:0000256" key="1">
    <source>
        <dbReference type="ARBA" id="ARBA00006926"/>
    </source>
</evidence>
<dbReference type="InterPro" id="IPR036249">
    <property type="entry name" value="Thioredoxin-like_sf"/>
</dbReference>
<keyword evidence="2" id="KW-0575">Peroxidase</keyword>
<keyword evidence="3" id="KW-0560">Oxidoreductase</keyword>
<evidence type="ECO:0000256" key="2">
    <source>
        <dbReference type="ARBA" id="ARBA00022559"/>
    </source>
</evidence>
<keyword evidence="5" id="KW-1185">Reference proteome</keyword>
<dbReference type="RefSeq" id="WP_129017596.1">
    <property type="nucleotide sequence ID" value="NZ_SDDZ01000006.1"/>
</dbReference>